<evidence type="ECO:0000313" key="8">
    <source>
        <dbReference type="EMBL" id="MBB4913121.1"/>
    </source>
</evidence>
<dbReference type="SUPFAM" id="SSF46689">
    <property type="entry name" value="Homeodomain-like"/>
    <property type="match status" value="1"/>
</dbReference>
<dbReference type="InterPro" id="IPR001647">
    <property type="entry name" value="HTH_TetR"/>
</dbReference>
<evidence type="ECO:0000256" key="6">
    <source>
        <dbReference type="SAM" id="MobiDB-lite"/>
    </source>
</evidence>
<dbReference type="SUPFAM" id="SSF48498">
    <property type="entry name" value="Tetracyclin repressor-like, C-terminal domain"/>
    <property type="match status" value="1"/>
</dbReference>
<dbReference type="PRINTS" id="PR00400">
    <property type="entry name" value="TETREPRESSOR"/>
</dbReference>
<evidence type="ECO:0000256" key="1">
    <source>
        <dbReference type="ARBA" id="ARBA00022491"/>
    </source>
</evidence>
<feature type="region of interest" description="Disordered" evidence="6">
    <location>
        <begin position="1"/>
        <end position="21"/>
    </location>
</feature>
<dbReference type="PANTHER" id="PTHR30055">
    <property type="entry name" value="HTH-TYPE TRANSCRIPTIONAL REGULATOR RUTR"/>
    <property type="match status" value="1"/>
</dbReference>
<dbReference type="InterPro" id="IPR003012">
    <property type="entry name" value="Tet_transcr_reg_TetR"/>
</dbReference>
<reference evidence="8 9" key="1">
    <citation type="submission" date="2020-08" db="EMBL/GenBank/DDBJ databases">
        <title>Genomic Encyclopedia of Type Strains, Phase III (KMG-III): the genomes of soil and plant-associated and newly described type strains.</title>
        <authorList>
            <person name="Whitman W."/>
        </authorList>
    </citation>
    <scope>NUCLEOTIDE SEQUENCE [LARGE SCALE GENOMIC DNA]</scope>
    <source>
        <strain evidence="8 9">CECT 8840</strain>
    </source>
</reference>
<sequence length="213" mass="22596">MTQTARRRSQGSNRGGRPATLTPERVVAAAVEILDEEGLEALTMRRLGAHLGVAAMSLYRHVPNRDALLAEVVTHLFTEAVIELGPAEPWDEALTRFAGAYRETLLAHPHAVPLLATHPVDTDRGLALLAGLLGRFAASGVGEQDALTVVQSVAVYVLGHALAQVGTPSGTAPAQATTDPAATAFYDRWFEAGLAAMVSGFERRLAGDDRPTR</sequence>
<dbReference type="GO" id="GO:0003700">
    <property type="term" value="F:DNA-binding transcription factor activity"/>
    <property type="evidence" value="ECO:0007669"/>
    <property type="project" value="TreeGrafter"/>
</dbReference>
<dbReference type="PROSITE" id="PS50977">
    <property type="entry name" value="HTH_TETR_2"/>
    <property type="match status" value="1"/>
</dbReference>
<dbReference type="RefSeq" id="WP_184711935.1">
    <property type="nucleotide sequence ID" value="NZ_JACHJP010000001.1"/>
</dbReference>
<organism evidence="8 9">
    <name type="scientific">Streptosporangium saharense</name>
    <dbReference type="NCBI Taxonomy" id="1706840"/>
    <lineage>
        <taxon>Bacteria</taxon>
        <taxon>Bacillati</taxon>
        <taxon>Actinomycetota</taxon>
        <taxon>Actinomycetes</taxon>
        <taxon>Streptosporangiales</taxon>
        <taxon>Streptosporangiaceae</taxon>
        <taxon>Streptosporangium</taxon>
    </lineage>
</organism>
<dbReference type="PRINTS" id="PR00455">
    <property type="entry name" value="HTHTETR"/>
</dbReference>
<dbReference type="GO" id="GO:0000976">
    <property type="term" value="F:transcription cis-regulatory region binding"/>
    <property type="evidence" value="ECO:0007669"/>
    <property type="project" value="TreeGrafter"/>
</dbReference>
<keyword evidence="4" id="KW-0804">Transcription</keyword>
<keyword evidence="9" id="KW-1185">Reference proteome</keyword>
<dbReference type="InterPro" id="IPR004111">
    <property type="entry name" value="Repressor_TetR_C"/>
</dbReference>
<evidence type="ECO:0000256" key="5">
    <source>
        <dbReference type="PROSITE-ProRule" id="PRU00335"/>
    </source>
</evidence>
<keyword evidence="1" id="KW-0678">Repressor</keyword>
<dbReference type="InterPro" id="IPR050109">
    <property type="entry name" value="HTH-type_TetR-like_transc_reg"/>
</dbReference>
<evidence type="ECO:0000313" key="9">
    <source>
        <dbReference type="Proteomes" id="UP000552644"/>
    </source>
</evidence>
<evidence type="ECO:0000256" key="2">
    <source>
        <dbReference type="ARBA" id="ARBA00023015"/>
    </source>
</evidence>
<evidence type="ECO:0000259" key="7">
    <source>
        <dbReference type="PROSITE" id="PS50977"/>
    </source>
</evidence>
<keyword evidence="2" id="KW-0805">Transcription regulation</keyword>
<dbReference type="GO" id="GO:0045892">
    <property type="term" value="P:negative regulation of DNA-templated transcription"/>
    <property type="evidence" value="ECO:0007669"/>
    <property type="project" value="InterPro"/>
</dbReference>
<accession>A0A7W7QHE3</accession>
<dbReference type="InterPro" id="IPR009057">
    <property type="entry name" value="Homeodomain-like_sf"/>
</dbReference>
<evidence type="ECO:0000256" key="3">
    <source>
        <dbReference type="ARBA" id="ARBA00023125"/>
    </source>
</evidence>
<dbReference type="Gene3D" id="1.10.357.10">
    <property type="entry name" value="Tetracycline Repressor, domain 2"/>
    <property type="match status" value="1"/>
</dbReference>
<dbReference type="GO" id="GO:0046677">
    <property type="term" value="P:response to antibiotic"/>
    <property type="evidence" value="ECO:0007669"/>
    <property type="project" value="InterPro"/>
</dbReference>
<dbReference type="AlphaFoldDB" id="A0A7W7QHE3"/>
<feature type="domain" description="HTH tetR-type" evidence="7">
    <location>
        <begin position="20"/>
        <end position="80"/>
    </location>
</feature>
<dbReference type="Pfam" id="PF00440">
    <property type="entry name" value="TetR_N"/>
    <property type="match status" value="1"/>
</dbReference>
<protein>
    <submittedName>
        <fullName evidence="8">AcrR family transcriptional regulator</fullName>
    </submittedName>
</protein>
<feature type="DNA-binding region" description="H-T-H motif" evidence="5">
    <location>
        <begin position="43"/>
        <end position="62"/>
    </location>
</feature>
<dbReference type="Pfam" id="PF02909">
    <property type="entry name" value="TetR_C_1"/>
    <property type="match status" value="1"/>
</dbReference>
<name>A0A7W7QHE3_9ACTN</name>
<comment type="caution">
    <text evidence="8">The sequence shown here is derived from an EMBL/GenBank/DDBJ whole genome shotgun (WGS) entry which is preliminary data.</text>
</comment>
<dbReference type="InterPro" id="IPR036271">
    <property type="entry name" value="Tet_transcr_reg_TetR-rel_C_sf"/>
</dbReference>
<dbReference type="EMBL" id="JACHJP010000001">
    <property type="protein sequence ID" value="MBB4913121.1"/>
    <property type="molecule type" value="Genomic_DNA"/>
</dbReference>
<proteinExistence type="predicted"/>
<dbReference type="PANTHER" id="PTHR30055:SF151">
    <property type="entry name" value="TRANSCRIPTIONAL REGULATORY PROTEIN"/>
    <property type="match status" value="1"/>
</dbReference>
<keyword evidence="3 5" id="KW-0238">DNA-binding</keyword>
<dbReference type="Proteomes" id="UP000552644">
    <property type="component" value="Unassembled WGS sequence"/>
</dbReference>
<gene>
    <name evidence="8" type="ORF">FHS44_000193</name>
</gene>
<evidence type="ECO:0000256" key="4">
    <source>
        <dbReference type="ARBA" id="ARBA00023163"/>
    </source>
</evidence>